<evidence type="ECO:0000313" key="3">
    <source>
        <dbReference type="Proteomes" id="UP000275078"/>
    </source>
</evidence>
<feature type="compositionally biased region" description="Polar residues" evidence="1">
    <location>
        <begin position="48"/>
        <end position="62"/>
    </location>
</feature>
<sequence>MCPTNTFQVSIQLTDAATVTELNPTDFLANEIEMSAGRCESEIEQFDTMPQTPEMTTSSPKTTDGADHDEFSDTGYESLSDGSVGDTGDIRCQGDGKSKKKITAELLKEAKDEYLEQWLENPKKAINSLKVCKNRQLALVDETLSVCAKEDSGDDLKEFIEEDLKLLFEFWSRKRTRRGSGVYFEILHGFEDEMWRDGDSDSEDEISAGDKAKQQNDWNVRGRSVDQLKEIAGDFRIRATKLLKQHGGHDLAVRASLELQEAEEFKIFDSGKEKEGNSGSSMIEKALSFFNPAAWGTQ</sequence>
<name>A0A3N4HME2_ASCIM</name>
<gene>
    <name evidence="2" type="ORF">BJ508DRAFT_339541</name>
</gene>
<accession>A0A3N4HME2</accession>
<dbReference type="Proteomes" id="UP000275078">
    <property type="component" value="Unassembled WGS sequence"/>
</dbReference>
<reference evidence="2 3" key="1">
    <citation type="journal article" date="2018" name="Nat. Ecol. Evol.">
        <title>Pezizomycetes genomes reveal the molecular basis of ectomycorrhizal truffle lifestyle.</title>
        <authorList>
            <person name="Murat C."/>
            <person name="Payen T."/>
            <person name="Noel B."/>
            <person name="Kuo A."/>
            <person name="Morin E."/>
            <person name="Chen J."/>
            <person name="Kohler A."/>
            <person name="Krizsan K."/>
            <person name="Balestrini R."/>
            <person name="Da Silva C."/>
            <person name="Montanini B."/>
            <person name="Hainaut M."/>
            <person name="Levati E."/>
            <person name="Barry K.W."/>
            <person name="Belfiori B."/>
            <person name="Cichocki N."/>
            <person name="Clum A."/>
            <person name="Dockter R.B."/>
            <person name="Fauchery L."/>
            <person name="Guy J."/>
            <person name="Iotti M."/>
            <person name="Le Tacon F."/>
            <person name="Lindquist E.A."/>
            <person name="Lipzen A."/>
            <person name="Malagnac F."/>
            <person name="Mello A."/>
            <person name="Molinier V."/>
            <person name="Miyauchi S."/>
            <person name="Poulain J."/>
            <person name="Riccioni C."/>
            <person name="Rubini A."/>
            <person name="Sitrit Y."/>
            <person name="Splivallo R."/>
            <person name="Traeger S."/>
            <person name="Wang M."/>
            <person name="Zifcakova L."/>
            <person name="Wipf D."/>
            <person name="Zambonelli A."/>
            <person name="Paolocci F."/>
            <person name="Nowrousian M."/>
            <person name="Ottonello S."/>
            <person name="Baldrian P."/>
            <person name="Spatafora J.W."/>
            <person name="Henrissat B."/>
            <person name="Nagy L.G."/>
            <person name="Aury J.M."/>
            <person name="Wincker P."/>
            <person name="Grigoriev I.V."/>
            <person name="Bonfante P."/>
            <person name="Martin F.M."/>
        </authorList>
    </citation>
    <scope>NUCLEOTIDE SEQUENCE [LARGE SCALE GENOMIC DNA]</scope>
    <source>
        <strain evidence="2 3">RN42</strain>
    </source>
</reference>
<keyword evidence="3" id="KW-1185">Reference proteome</keyword>
<evidence type="ECO:0000256" key="1">
    <source>
        <dbReference type="SAM" id="MobiDB-lite"/>
    </source>
</evidence>
<dbReference type="AlphaFoldDB" id="A0A3N4HME2"/>
<feature type="region of interest" description="Disordered" evidence="1">
    <location>
        <begin position="44"/>
        <end position="91"/>
    </location>
</feature>
<dbReference type="EMBL" id="ML119775">
    <property type="protein sequence ID" value="RPA74992.1"/>
    <property type="molecule type" value="Genomic_DNA"/>
</dbReference>
<organism evidence="2 3">
    <name type="scientific">Ascobolus immersus RN42</name>
    <dbReference type="NCBI Taxonomy" id="1160509"/>
    <lineage>
        <taxon>Eukaryota</taxon>
        <taxon>Fungi</taxon>
        <taxon>Dikarya</taxon>
        <taxon>Ascomycota</taxon>
        <taxon>Pezizomycotina</taxon>
        <taxon>Pezizomycetes</taxon>
        <taxon>Pezizales</taxon>
        <taxon>Ascobolaceae</taxon>
        <taxon>Ascobolus</taxon>
    </lineage>
</organism>
<evidence type="ECO:0000313" key="2">
    <source>
        <dbReference type="EMBL" id="RPA74992.1"/>
    </source>
</evidence>
<proteinExistence type="predicted"/>
<protein>
    <submittedName>
        <fullName evidence="2">Uncharacterized protein</fullName>
    </submittedName>
</protein>